<keyword evidence="12" id="KW-1185">Reference proteome</keyword>
<evidence type="ECO:0000256" key="9">
    <source>
        <dbReference type="ARBA" id="ARBA00040505"/>
    </source>
</evidence>
<dbReference type="EC" id="2.7.1.81" evidence="8"/>
<evidence type="ECO:0000313" key="11">
    <source>
        <dbReference type="EMBL" id="KAI9554911.1"/>
    </source>
</evidence>
<evidence type="ECO:0000256" key="3">
    <source>
        <dbReference type="ARBA" id="ARBA00022490"/>
    </source>
</evidence>
<dbReference type="FunFam" id="3.30.200.20:FF:000549">
    <property type="entry name" value="hydroxylysine kinase"/>
    <property type="match status" value="1"/>
</dbReference>
<evidence type="ECO:0000313" key="12">
    <source>
        <dbReference type="Proteomes" id="UP000820818"/>
    </source>
</evidence>
<evidence type="ECO:0000259" key="10">
    <source>
        <dbReference type="Pfam" id="PF01636"/>
    </source>
</evidence>
<comment type="subcellular location">
    <subcellularLocation>
        <location evidence="1">Cytoplasm</location>
    </subcellularLocation>
</comment>
<evidence type="ECO:0000256" key="4">
    <source>
        <dbReference type="ARBA" id="ARBA00022679"/>
    </source>
</evidence>
<dbReference type="GO" id="GO:0005737">
    <property type="term" value="C:cytoplasm"/>
    <property type="evidence" value="ECO:0007669"/>
    <property type="project" value="UniProtKB-SubCell"/>
</dbReference>
<organism evidence="11 12">
    <name type="scientific">Daphnia sinensis</name>
    <dbReference type="NCBI Taxonomy" id="1820382"/>
    <lineage>
        <taxon>Eukaryota</taxon>
        <taxon>Metazoa</taxon>
        <taxon>Ecdysozoa</taxon>
        <taxon>Arthropoda</taxon>
        <taxon>Crustacea</taxon>
        <taxon>Branchiopoda</taxon>
        <taxon>Diplostraca</taxon>
        <taxon>Cladocera</taxon>
        <taxon>Anomopoda</taxon>
        <taxon>Daphniidae</taxon>
        <taxon>Daphnia</taxon>
        <taxon>Daphnia similis group</taxon>
    </lineage>
</organism>
<dbReference type="GO" id="GO:0047992">
    <property type="term" value="F:hydroxylysine kinase activity"/>
    <property type="evidence" value="ECO:0007669"/>
    <property type="project" value="UniProtKB-EC"/>
</dbReference>
<dbReference type="InterPro" id="IPR011009">
    <property type="entry name" value="Kinase-like_dom_sf"/>
</dbReference>
<dbReference type="InterPro" id="IPR002575">
    <property type="entry name" value="Aminoglycoside_PTrfase"/>
</dbReference>
<keyword evidence="3" id="KW-0963">Cytoplasm</keyword>
<accession>A0AAD5PP97</accession>
<dbReference type="EMBL" id="WJBH02000008">
    <property type="protein sequence ID" value="KAI9554911.1"/>
    <property type="molecule type" value="Genomic_DNA"/>
</dbReference>
<evidence type="ECO:0000256" key="6">
    <source>
        <dbReference type="ARBA" id="ARBA00036820"/>
    </source>
</evidence>
<evidence type="ECO:0000256" key="7">
    <source>
        <dbReference type="ARBA" id="ARBA00037368"/>
    </source>
</evidence>
<protein>
    <recommendedName>
        <fullName evidence="9">Hydroxylysine kinase</fullName>
        <ecNumber evidence="8">2.7.1.81</ecNumber>
    </recommendedName>
</protein>
<name>A0AAD5PP97_9CRUS</name>
<dbReference type="Pfam" id="PF01636">
    <property type="entry name" value="APH"/>
    <property type="match status" value="1"/>
</dbReference>
<comment type="caution">
    <text evidence="11">The sequence shown here is derived from an EMBL/GenBank/DDBJ whole genome shotgun (WGS) entry which is preliminary data.</text>
</comment>
<keyword evidence="5" id="KW-0418">Kinase</keyword>
<sequence>MERSEILLKPGQQIKPYVPNEVIYELLLKLYNLEVISVEELNSYDDRNFHIMVKEHNCLPNTDDVCLDGYVLKIMNALDSKAINLIDAQHEMMVYLGKNGLSCPKPIKNTEGKFMSLVQLEKPTESLFLENNGQHIVRLLSFLPGSVLYSVPYTKDLFFQVGELVAKTDLALMEFVHDGLKGFDRIWNLNAVPKLCDFTYVIKYGHKYKLAMEVIDNFKSHVVPHLQKLKAGPIHGDFNEQNILVKPDENQPNKYVISGMLDFGDVHYNFYVFEIAIAVCYMMLECKSMDILDAPGHVLAGYNRLRSIPDEEFVLLKDCISARFCQSLVLGAYSFSQNPDPYLLITSQSGWQCLEALWEYPKDELYKRWRSIIEEYNNCL</sequence>
<gene>
    <name evidence="11" type="ORF">GHT06_020191</name>
</gene>
<dbReference type="SUPFAM" id="SSF56112">
    <property type="entry name" value="Protein kinase-like (PK-like)"/>
    <property type="match status" value="1"/>
</dbReference>
<comment type="function">
    <text evidence="7">Catalyzes the GTP-dependent phosphorylation of 5-hydroxy-L-lysine.</text>
</comment>
<evidence type="ECO:0000256" key="5">
    <source>
        <dbReference type="ARBA" id="ARBA00022777"/>
    </source>
</evidence>
<comment type="similarity">
    <text evidence="2">Belongs to the aminoglycoside phosphotransferase family.</text>
</comment>
<dbReference type="PANTHER" id="PTHR21064:SF1">
    <property type="entry name" value="HYDROXYLYSINE KINASE"/>
    <property type="match status" value="1"/>
</dbReference>
<dbReference type="Gene3D" id="3.90.1200.10">
    <property type="match status" value="1"/>
</dbReference>
<dbReference type="InterPro" id="IPR050249">
    <property type="entry name" value="Pseudomonas-type_ThrB"/>
</dbReference>
<proteinExistence type="inferred from homology"/>
<dbReference type="FunFam" id="3.90.1200.10:FF:000007">
    <property type="entry name" value="hydroxylysine kinase isoform X1"/>
    <property type="match status" value="1"/>
</dbReference>
<dbReference type="PANTHER" id="PTHR21064">
    <property type="entry name" value="AMINOGLYCOSIDE PHOSPHOTRANSFERASE DOMAIN-CONTAINING PROTEIN-RELATED"/>
    <property type="match status" value="1"/>
</dbReference>
<evidence type="ECO:0000256" key="2">
    <source>
        <dbReference type="ARBA" id="ARBA00006219"/>
    </source>
</evidence>
<dbReference type="AlphaFoldDB" id="A0AAD5PP97"/>
<evidence type="ECO:0000256" key="8">
    <source>
        <dbReference type="ARBA" id="ARBA00038873"/>
    </source>
</evidence>
<keyword evidence="4" id="KW-0808">Transferase</keyword>
<evidence type="ECO:0000256" key="1">
    <source>
        <dbReference type="ARBA" id="ARBA00004496"/>
    </source>
</evidence>
<feature type="domain" description="Aminoglycoside phosphotransferase" evidence="10">
    <location>
        <begin position="69"/>
        <end position="279"/>
    </location>
</feature>
<comment type="catalytic activity">
    <reaction evidence="6">
        <text>(5R)-5-hydroxy-L-lysine + GTP = (5R)-5-phosphooxy-L-lysine + GDP + H(+)</text>
        <dbReference type="Rhea" id="RHEA:19049"/>
        <dbReference type="ChEBI" id="CHEBI:15378"/>
        <dbReference type="ChEBI" id="CHEBI:37565"/>
        <dbReference type="ChEBI" id="CHEBI:57882"/>
        <dbReference type="ChEBI" id="CHEBI:58189"/>
        <dbReference type="ChEBI" id="CHEBI:58357"/>
        <dbReference type="EC" id="2.7.1.81"/>
    </reaction>
</comment>
<dbReference type="Gene3D" id="3.30.200.20">
    <property type="entry name" value="Phosphorylase Kinase, domain 1"/>
    <property type="match status" value="1"/>
</dbReference>
<dbReference type="Proteomes" id="UP000820818">
    <property type="component" value="Linkage Group LG8"/>
</dbReference>
<reference evidence="11 12" key="1">
    <citation type="submission" date="2022-05" db="EMBL/GenBank/DDBJ databases">
        <title>A multi-omics perspective on studying reproductive biology in Daphnia sinensis.</title>
        <authorList>
            <person name="Jia J."/>
        </authorList>
    </citation>
    <scope>NUCLEOTIDE SEQUENCE [LARGE SCALE GENOMIC DNA]</scope>
    <source>
        <strain evidence="11 12">WSL</strain>
    </source>
</reference>